<feature type="region of interest" description="Disordered" evidence="1">
    <location>
        <begin position="1"/>
        <end position="47"/>
    </location>
</feature>
<feature type="region of interest" description="Disordered" evidence="1">
    <location>
        <begin position="67"/>
        <end position="217"/>
    </location>
</feature>
<feature type="compositionally biased region" description="Acidic residues" evidence="1">
    <location>
        <begin position="266"/>
        <end position="277"/>
    </location>
</feature>
<proteinExistence type="predicted"/>
<feature type="compositionally biased region" description="Basic and acidic residues" evidence="1">
    <location>
        <begin position="98"/>
        <end position="109"/>
    </location>
</feature>
<accession>A0A8J9S5Q9</accession>
<feature type="domain" description="Micro-fibrillar-associated protein 1 C-terminal" evidence="2">
    <location>
        <begin position="273"/>
        <end position="501"/>
    </location>
</feature>
<feature type="compositionally biased region" description="Basic and acidic residues" evidence="1">
    <location>
        <begin position="303"/>
        <end position="322"/>
    </location>
</feature>
<evidence type="ECO:0000313" key="3">
    <source>
        <dbReference type="EMBL" id="CAG9280435.1"/>
    </source>
</evidence>
<feature type="compositionally biased region" description="Basic and acidic residues" evidence="1">
    <location>
        <begin position="1"/>
        <end position="14"/>
    </location>
</feature>
<evidence type="ECO:0000259" key="2">
    <source>
        <dbReference type="Pfam" id="PF06991"/>
    </source>
</evidence>
<dbReference type="InterPro" id="IPR009730">
    <property type="entry name" value="MFAP1_C"/>
</dbReference>
<feature type="compositionally biased region" description="Basic and acidic residues" evidence="1">
    <location>
        <begin position="198"/>
        <end position="208"/>
    </location>
</feature>
<feature type="region of interest" description="Disordered" evidence="1">
    <location>
        <begin position="244"/>
        <end position="323"/>
    </location>
</feature>
<gene>
    <name evidence="3" type="ORF">PTTT1_LOCUS13297</name>
</gene>
<dbReference type="Pfam" id="PF06991">
    <property type="entry name" value="MFAP1"/>
    <property type="match status" value="1"/>
</dbReference>
<feature type="compositionally biased region" description="Basic residues" evidence="1">
    <location>
        <begin position="81"/>
        <end position="90"/>
    </location>
</feature>
<dbReference type="AlphaFoldDB" id="A0A8J9S5Q9"/>
<dbReference type="PANTHER" id="PTHR15327">
    <property type="entry name" value="MICROFIBRIL-ASSOCIATED PROTEIN"/>
    <property type="match status" value="1"/>
</dbReference>
<name>A0A8J9S5Q9_PHATR</name>
<protein>
    <recommendedName>
        <fullName evidence="2">Micro-fibrillar-associated protein 1 C-terminal domain-containing protein</fullName>
    </recommendedName>
</protein>
<reference evidence="3" key="1">
    <citation type="submission" date="2022-02" db="EMBL/GenBank/DDBJ databases">
        <authorList>
            <person name="Giguere J D."/>
        </authorList>
    </citation>
    <scope>NUCLEOTIDE SEQUENCE</scope>
    <source>
        <strain evidence="3">CCAP 1055/1</strain>
    </source>
</reference>
<feature type="compositionally biased region" description="Low complexity" evidence="1">
    <location>
        <begin position="254"/>
        <end position="265"/>
    </location>
</feature>
<evidence type="ECO:0000256" key="1">
    <source>
        <dbReference type="SAM" id="MobiDB-lite"/>
    </source>
</evidence>
<organism evidence="3">
    <name type="scientific">Phaeodactylum tricornutum</name>
    <name type="common">Diatom</name>
    <dbReference type="NCBI Taxonomy" id="2850"/>
    <lineage>
        <taxon>Eukaryota</taxon>
        <taxon>Sar</taxon>
        <taxon>Stramenopiles</taxon>
        <taxon>Ochrophyta</taxon>
        <taxon>Bacillariophyta</taxon>
        <taxon>Bacillariophyceae</taxon>
        <taxon>Bacillariophycidae</taxon>
        <taxon>Naviculales</taxon>
        <taxon>Phaeodactylaceae</taxon>
        <taxon>Phaeodactylum</taxon>
    </lineage>
</organism>
<dbReference type="EMBL" id="OU594954">
    <property type="protein sequence ID" value="CAG9280435.1"/>
    <property type="molecule type" value="Genomic_DNA"/>
</dbReference>
<dbReference type="InterPro" id="IPR033194">
    <property type="entry name" value="MFAP1"/>
</dbReference>
<sequence length="520" mass="57920">MAKKQDGGFGRDEMNALLGGGLSESVLRPHTVAPSKGKTIKPNEKDVADMTVEETAAWLLSQQRMKAGKVGQTQKGAMQQARHRTGKVRQYHQLLAEETQHREKSKELDTAGSDEDTDDLFANKQLRMKNMPISAQRTKAEPVVVGKRRRRYDSSSDEESDSKEQRQRLEPGSSSNSSDDDDSETDRRRQRLLAKRQLGLDRSIDHDVGLPSSATMENLPANVQAPRLALSSDAPIKAVSVEKNVSCVKPPAASSEEGSSSGSEDSSSEEESSDDDGPVIAKPIFVPKHRRGTLKSATELEAEDTHQELKQKALEEKRKQESRAMVQQVVAATAQAAPDFDVALDGITGAQNTMPDDADDSDDEVARDAWEIREVARLIDELDVEDARLQEERDLSRRRKMTDEERLAEDIATGRYQRPGQPKQTDLDQTSAKRYYHRGAYYMDESEWDSSDVRHKSAVYARAATGDDKINRAALPEVMRVKKFGFANQNLKYKGLAAEDTSDKNNQILPLVNIKDKSKR</sequence>
<dbReference type="Proteomes" id="UP000836788">
    <property type="component" value="Chromosome 13"/>
</dbReference>